<reference evidence="1 2" key="1">
    <citation type="submission" date="2014-04" db="EMBL/GenBank/DDBJ databases">
        <authorList>
            <consortium name="DOE Joint Genome Institute"/>
            <person name="Kuo A."/>
            <person name="Kohler A."/>
            <person name="Nagy L.G."/>
            <person name="Floudas D."/>
            <person name="Copeland A."/>
            <person name="Barry K.W."/>
            <person name="Cichocki N."/>
            <person name="Veneault-Fourrey C."/>
            <person name="LaButti K."/>
            <person name="Lindquist E.A."/>
            <person name="Lipzen A."/>
            <person name="Lundell T."/>
            <person name="Morin E."/>
            <person name="Murat C."/>
            <person name="Sun H."/>
            <person name="Tunlid A."/>
            <person name="Henrissat B."/>
            <person name="Grigoriev I.V."/>
            <person name="Hibbett D.S."/>
            <person name="Martin F."/>
            <person name="Nordberg H.P."/>
            <person name="Cantor M.N."/>
            <person name="Hua S.X."/>
        </authorList>
    </citation>
    <scope>NUCLEOTIDE SEQUENCE [LARGE SCALE GENOMIC DNA]</scope>
    <source>
        <strain evidence="1 2">Foug A</strain>
    </source>
</reference>
<name>A0A0C3EG52_9AGAM</name>
<dbReference type="SUPFAM" id="SSF50978">
    <property type="entry name" value="WD40 repeat-like"/>
    <property type="match status" value="1"/>
</dbReference>
<dbReference type="STRING" id="1036808.A0A0C3EG52"/>
<dbReference type="EMBL" id="KN822015">
    <property type="protein sequence ID" value="KIM66906.1"/>
    <property type="molecule type" value="Genomic_DNA"/>
</dbReference>
<gene>
    <name evidence="1" type="ORF">SCLCIDRAFT_1210962</name>
</gene>
<dbReference type="InterPro" id="IPR036322">
    <property type="entry name" value="WD40_repeat_dom_sf"/>
</dbReference>
<dbReference type="SUPFAM" id="SSF48371">
    <property type="entry name" value="ARM repeat"/>
    <property type="match status" value="1"/>
</dbReference>
<organism evidence="1 2">
    <name type="scientific">Scleroderma citrinum Foug A</name>
    <dbReference type="NCBI Taxonomy" id="1036808"/>
    <lineage>
        <taxon>Eukaryota</taxon>
        <taxon>Fungi</taxon>
        <taxon>Dikarya</taxon>
        <taxon>Basidiomycota</taxon>
        <taxon>Agaricomycotina</taxon>
        <taxon>Agaricomycetes</taxon>
        <taxon>Agaricomycetidae</taxon>
        <taxon>Boletales</taxon>
        <taxon>Sclerodermatineae</taxon>
        <taxon>Sclerodermataceae</taxon>
        <taxon>Scleroderma</taxon>
    </lineage>
</organism>
<dbReference type="AlphaFoldDB" id="A0A0C3EG52"/>
<evidence type="ECO:0000313" key="1">
    <source>
        <dbReference type="EMBL" id="KIM66906.1"/>
    </source>
</evidence>
<dbReference type="InterPro" id="IPR016024">
    <property type="entry name" value="ARM-type_fold"/>
</dbReference>
<proteinExistence type="predicted"/>
<dbReference type="Pfam" id="PF00400">
    <property type="entry name" value="WD40"/>
    <property type="match status" value="1"/>
</dbReference>
<dbReference type="SMART" id="SM00320">
    <property type="entry name" value="WD40"/>
    <property type="match status" value="4"/>
</dbReference>
<keyword evidence="2" id="KW-1185">Reference proteome</keyword>
<dbReference type="InterPro" id="IPR049916">
    <property type="entry name" value="WDR72-like"/>
</dbReference>
<dbReference type="InterPro" id="IPR001680">
    <property type="entry name" value="WD40_rpt"/>
</dbReference>
<dbReference type="Gene3D" id="2.130.10.10">
    <property type="entry name" value="YVTN repeat-like/Quinoprotein amine dehydrogenase"/>
    <property type="match status" value="2"/>
</dbReference>
<evidence type="ECO:0000313" key="2">
    <source>
        <dbReference type="Proteomes" id="UP000053989"/>
    </source>
</evidence>
<dbReference type="Proteomes" id="UP000053989">
    <property type="component" value="Unassembled WGS sequence"/>
</dbReference>
<sequence>MTCFCRVGDAALTAVLPLELELILLGYSDGYIRQASCSALLSHCHEPASNLSTASTPLPTAHGDKKPLFEAQSRVSISASIQSLHFIRNESTGDTFIVGGSDDGGIAVWSLRDLELRARYIHFIVPLLHVAQVPSHEENAGPFHGCMLFVSGDGTIAVIALEEFQFLCIIPGSASPLSNLYYGGGTDHEQTMTVYADGSARLWDMKAREFRRAMDLEKARDTLGRSPWQEIALDDEASQLSTTFSDLSNESIAAHRATCALSLALQQFVRFSATDPKVFNNVSSYIPKRSLQSTPIPQLRALLFVLLTPTLSPEIDEMCARKLAVSPTCRELDHPYSQLASVCGQSDSRDVWCVSGIASASRAMAIVAVLKTMSHYEAMNDDCVTVITFYATSLAPLVGRSYKPPDLVWLAQRWFETMNEVRQAAKILVDTGVVRMNDDESIALVDAWKQHLPSSEESDKDPKKSALSLFLCGYVAVEKRTLLSDSLLTIIANSIASYLHEEDPTCRVLAVDLCTRGFHIWQQHVDSMEVLRALFGLAVCSRKENISVQNVGQQARQAILQIASTSTALFMTTLTLDILNPKSLEHRKIMMQVVAFLIRKKPLLLYSNLPRLMEAVVKSLDPNSTSSRDAVHDTATEVIGQVVKTFPTVDFHMASQRLAVGTCEGAVIMYDLKTATQLYVLEGHKKRPAACTFSPDGRRLVTVSLEEGVVLVWKVGSSFTSFFNPGAPPRQGHSGSQPYKTLSFNVGDEANMTIAETLDQVKFEWVSERSVVLHIREIRLTFST</sequence>
<dbReference type="OrthoDB" id="338622at2759"/>
<reference evidence="2" key="2">
    <citation type="submission" date="2015-01" db="EMBL/GenBank/DDBJ databases">
        <title>Evolutionary Origins and Diversification of the Mycorrhizal Mutualists.</title>
        <authorList>
            <consortium name="DOE Joint Genome Institute"/>
            <consortium name="Mycorrhizal Genomics Consortium"/>
            <person name="Kohler A."/>
            <person name="Kuo A."/>
            <person name="Nagy L.G."/>
            <person name="Floudas D."/>
            <person name="Copeland A."/>
            <person name="Barry K.W."/>
            <person name="Cichocki N."/>
            <person name="Veneault-Fourrey C."/>
            <person name="LaButti K."/>
            <person name="Lindquist E.A."/>
            <person name="Lipzen A."/>
            <person name="Lundell T."/>
            <person name="Morin E."/>
            <person name="Murat C."/>
            <person name="Riley R."/>
            <person name="Ohm R."/>
            <person name="Sun H."/>
            <person name="Tunlid A."/>
            <person name="Henrissat B."/>
            <person name="Grigoriev I.V."/>
            <person name="Hibbett D.S."/>
            <person name="Martin F."/>
        </authorList>
    </citation>
    <scope>NUCLEOTIDE SEQUENCE [LARGE SCALE GENOMIC DNA]</scope>
    <source>
        <strain evidence="2">Foug A</strain>
    </source>
</reference>
<accession>A0A0C3EG52</accession>
<dbReference type="InParanoid" id="A0A0C3EG52"/>
<dbReference type="GO" id="GO:0005737">
    <property type="term" value="C:cytoplasm"/>
    <property type="evidence" value="ECO:0007669"/>
    <property type="project" value="TreeGrafter"/>
</dbReference>
<dbReference type="PANTHER" id="PTHR44099">
    <property type="entry name" value="RABCONNECTIN-3B, ISOFORM A"/>
    <property type="match status" value="1"/>
</dbReference>
<dbReference type="PANTHER" id="PTHR44099:SF4">
    <property type="entry name" value="RABCONNECTIN-3B, ISOFORM A"/>
    <property type="match status" value="1"/>
</dbReference>
<dbReference type="HOGENOM" id="CLU_001665_0_0_1"/>
<protein>
    <submittedName>
        <fullName evidence="1">Uncharacterized protein</fullName>
    </submittedName>
</protein>
<dbReference type="InterPro" id="IPR015943">
    <property type="entry name" value="WD40/YVTN_repeat-like_dom_sf"/>
</dbReference>